<comment type="subcellular location">
    <subcellularLocation>
        <location evidence="1 4">Bacterial flagellum basal body</location>
    </subcellularLocation>
</comment>
<reference evidence="6" key="1">
    <citation type="journal article" date="2021" name="PeerJ">
        <title>Extensive microbial diversity within the chicken gut microbiome revealed by metagenomics and culture.</title>
        <authorList>
            <person name="Gilroy R."/>
            <person name="Ravi A."/>
            <person name="Getino M."/>
            <person name="Pursley I."/>
            <person name="Horton D.L."/>
            <person name="Alikhan N.F."/>
            <person name="Baker D."/>
            <person name="Gharbi K."/>
            <person name="Hall N."/>
            <person name="Watson M."/>
            <person name="Adriaenssens E.M."/>
            <person name="Foster-Nyarko E."/>
            <person name="Jarju S."/>
            <person name="Secka A."/>
            <person name="Antonio M."/>
            <person name="Oren A."/>
            <person name="Chaudhuri R.R."/>
            <person name="La Ragione R."/>
            <person name="Hildebrand F."/>
            <person name="Pallen M.J."/>
        </authorList>
    </citation>
    <scope>NUCLEOTIDE SEQUENCE</scope>
    <source>
        <strain evidence="6">CHK169-2315</strain>
    </source>
</reference>
<dbReference type="AlphaFoldDB" id="A0A9D1PPX0"/>
<dbReference type="HAMAP" id="MF_00724">
    <property type="entry name" value="FliE"/>
    <property type="match status" value="1"/>
</dbReference>
<organism evidence="6 7">
    <name type="scientific">Candidatus Pseudogracilibacillus intestinigallinarum</name>
    <dbReference type="NCBI Taxonomy" id="2838742"/>
    <lineage>
        <taxon>Bacteria</taxon>
        <taxon>Bacillati</taxon>
        <taxon>Bacillota</taxon>
        <taxon>Bacilli</taxon>
        <taxon>Bacillales</taxon>
        <taxon>Bacillaceae</taxon>
        <taxon>Pseudogracilibacillus</taxon>
    </lineage>
</organism>
<name>A0A9D1PPX0_9BACI</name>
<keyword evidence="6" id="KW-0966">Cell projection</keyword>
<dbReference type="GO" id="GO:0005198">
    <property type="term" value="F:structural molecule activity"/>
    <property type="evidence" value="ECO:0007669"/>
    <property type="project" value="UniProtKB-UniRule"/>
</dbReference>
<comment type="similarity">
    <text evidence="2 4">Belongs to the FliE family.</text>
</comment>
<evidence type="ECO:0000313" key="6">
    <source>
        <dbReference type="EMBL" id="HIV75786.1"/>
    </source>
</evidence>
<dbReference type="PANTHER" id="PTHR34653">
    <property type="match status" value="1"/>
</dbReference>
<dbReference type="EMBL" id="DXHX01000169">
    <property type="protein sequence ID" value="HIV75786.1"/>
    <property type="molecule type" value="Genomic_DNA"/>
</dbReference>
<dbReference type="GO" id="GO:0071973">
    <property type="term" value="P:bacterial-type flagellum-dependent cell motility"/>
    <property type="evidence" value="ECO:0007669"/>
    <property type="project" value="InterPro"/>
</dbReference>
<evidence type="ECO:0000256" key="5">
    <source>
        <dbReference type="NCBIfam" id="TIGR00205"/>
    </source>
</evidence>
<gene>
    <name evidence="4 6" type="primary">fliE</name>
    <name evidence="6" type="ORF">H9895_11985</name>
</gene>
<dbReference type="InterPro" id="IPR001624">
    <property type="entry name" value="FliE"/>
</dbReference>
<evidence type="ECO:0000313" key="7">
    <source>
        <dbReference type="Proteomes" id="UP000823937"/>
    </source>
</evidence>
<evidence type="ECO:0000256" key="1">
    <source>
        <dbReference type="ARBA" id="ARBA00004117"/>
    </source>
</evidence>
<comment type="caution">
    <text evidence="6">The sequence shown here is derived from an EMBL/GenBank/DDBJ whole genome shotgun (WGS) entry which is preliminary data.</text>
</comment>
<keyword evidence="6" id="KW-0282">Flagellum</keyword>
<dbReference type="GO" id="GO:0003774">
    <property type="term" value="F:cytoskeletal motor activity"/>
    <property type="evidence" value="ECO:0007669"/>
    <property type="project" value="InterPro"/>
</dbReference>
<evidence type="ECO:0000256" key="4">
    <source>
        <dbReference type="HAMAP-Rule" id="MF_00724"/>
    </source>
</evidence>
<evidence type="ECO:0000256" key="2">
    <source>
        <dbReference type="ARBA" id="ARBA00009272"/>
    </source>
</evidence>
<keyword evidence="6" id="KW-0969">Cilium</keyword>
<dbReference type="PRINTS" id="PR01006">
    <property type="entry name" value="FLGHOOKFLIE"/>
</dbReference>
<evidence type="ECO:0000256" key="3">
    <source>
        <dbReference type="ARBA" id="ARBA00023143"/>
    </source>
</evidence>
<reference evidence="6" key="2">
    <citation type="submission" date="2021-04" db="EMBL/GenBank/DDBJ databases">
        <authorList>
            <person name="Gilroy R."/>
        </authorList>
    </citation>
    <scope>NUCLEOTIDE SEQUENCE</scope>
    <source>
        <strain evidence="6">CHK169-2315</strain>
    </source>
</reference>
<sequence length="99" mass="11110">MTKLIALSAISPKEQIAKQTPQKIQNEANFQHIFKQALEKVSAVEHESDVKTNAFLSGETTDLHDVMLTAQKAKITVEATVQIQQKVIDAYNDVMRMQI</sequence>
<proteinExistence type="inferred from homology"/>
<dbReference type="NCBIfam" id="TIGR00205">
    <property type="entry name" value="fliE"/>
    <property type="match status" value="1"/>
</dbReference>
<dbReference type="GO" id="GO:0009425">
    <property type="term" value="C:bacterial-type flagellum basal body"/>
    <property type="evidence" value="ECO:0007669"/>
    <property type="project" value="UniProtKB-SubCell"/>
</dbReference>
<dbReference type="Proteomes" id="UP000823937">
    <property type="component" value="Unassembled WGS sequence"/>
</dbReference>
<protein>
    <recommendedName>
        <fullName evidence="4 5">Flagellar hook-basal body complex protein FliE</fullName>
    </recommendedName>
</protein>
<dbReference type="Pfam" id="PF02049">
    <property type="entry name" value="FliE"/>
    <property type="match status" value="1"/>
</dbReference>
<dbReference type="PANTHER" id="PTHR34653:SF1">
    <property type="entry name" value="FLAGELLAR HOOK-BASAL BODY COMPLEX PROTEIN FLIE"/>
    <property type="match status" value="1"/>
</dbReference>
<accession>A0A9D1PPX0</accession>
<keyword evidence="3 4" id="KW-0975">Bacterial flagellum</keyword>